<feature type="compositionally biased region" description="Polar residues" evidence="6">
    <location>
        <begin position="717"/>
        <end position="727"/>
    </location>
</feature>
<evidence type="ECO:0000313" key="9">
    <source>
        <dbReference type="Proteomes" id="UP000007797"/>
    </source>
</evidence>
<feature type="coiled-coil region" evidence="5">
    <location>
        <begin position="34"/>
        <end position="61"/>
    </location>
</feature>
<dbReference type="AlphaFoldDB" id="F4Q7J3"/>
<evidence type="ECO:0000256" key="1">
    <source>
        <dbReference type="ARBA" id="ARBA00004177"/>
    </source>
</evidence>
<evidence type="ECO:0000256" key="6">
    <source>
        <dbReference type="SAM" id="MobiDB-lite"/>
    </source>
</evidence>
<feature type="region of interest" description="Disordered" evidence="6">
    <location>
        <begin position="695"/>
        <end position="801"/>
    </location>
</feature>
<dbReference type="InterPro" id="IPR004328">
    <property type="entry name" value="BRO1_dom"/>
</dbReference>
<dbReference type="Pfam" id="PF13949">
    <property type="entry name" value="ALIX_LYPXL_bnd"/>
    <property type="match status" value="1"/>
</dbReference>
<keyword evidence="5" id="KW-0175">Coiled coil</keyword>
<dbReference type="OMA" id="VSHAEEM"/>
<dbReference type="GO" id="GO:0045881">
    <property type="term" value="P:positive regulation of sporulation resulting in formation of a cellular spore"/>
    <property type="evidence" value="ECO:0007669"/>
    <property type="project" value="EnsemblProtists"/>
</dbReference>
<dbReference type="SMART" id="SM01041">
    <property type="entry name" value="BRO1"/>
    <property type="match status" value="1"/>
</dbReference>
<keyword evidence="3" id="KW-0963">Cytoplasm</keyword>
<protein>
    <submittedName>
        <fullName evidence="8">ALG-2 interacting protein X</fullName>
    </submittedName>
</protein>
<dbReference type="InterPro" id="IPR038499">
    <property type="entry name" value="BRO1_sf"/>
</dbReference>
<dbReference type="Gene3D" id="1.20.120.560">
    <property type="entry name" value="alix/aip1 in complex with the ypdl late domain"/>
    <property type="match status" value="1"/>
</dbReference>
<reference evidence="9" key="1">
    <citation type="journal article" date="2011" name="Genome Res.">
        <title>Phylogeny-wide analysis of social amoeba genomes highlights ancient origins for complex intercellular communication.</title>
        <authorList>
            <person name="Heidel A.J."/>
            <person name="Lawal H.M."/>
            <person name="Felder M."/>
            <person name="Schilde C."/>
            <person name="Helps N.R."/>
            <person name="Tunggal B."/>
            <person name="Rivero F."/>
            <person name="John U."/>
            <person name="Schleicher M."/>
            <person name="Eichinger L."/>
            <person name="Platzer M."/>
            <person name="Noegel A.A."/>
            <person name="Schaap P."/>
            <person name="Gloeckner G."/>
        </authorList>
    </citation>
    <scope>NUCLEOTIDE SEQUENCE [LARGE SCALE GENOMIC DNA]</scope>
    <source>
        <strain evidence="9">SH3</strain>
    </source>
</reference>
<gene>
    <name evidence="8" type="primary">alxA</name>
    <name evidence="8" type="ORF">DFA_09406</name>
</gene>
<dbReference type="Gene3D" id="1.20.140.50">
    <property type="entry name" value="alix/aip1 like domains"/>
    <property type="match status" value="1"/>
</dbReference>
<proteinExistence type="predicted"/>
<evidence type="ECO:0000256" key="4">
    <source>
        <dbReference type="ARBA" id="ARBA00022753"/>
    </source>
</evidence>
<evidence type="ECO:0000256" key="3">
    <source>
        <dbReference type="ARBA" id="ARBA00022490"/>
    </source>
</evidence>
<feature type="compositionally biased region" description="Low complexity" evidence="6">
    <location>
        <begin position="788"/>
        <end position="801"/>
    </location>
</feature>
<dbReference type="KEGG" id="dfa:DFA_09406"/>
<evidence type="ECO:0000259" key="7">
    <source>
        <dbReference type="PROSITE" id="PS51180"/>
    </source>
</evidence>
<dbReference type="GO" id="GO:0043328">
    <property type="term" value="P:protein transport to vacuole involved in ubiquitin-dependent protein catabolic process via the multivesicular body sorting pathway"/>
    <property type="evidence" value="ECO:0007669"/>
    <property type="project" value="TreeGrafter"/>
</dbReference>
<feature type="domain" description="BRO1" evidence="7">
    <location>
        <begin position="1"/>
        <end position="385"/>
    </location>
</feature>
<dbReference type="GO" id="GO:0031286">
    <property type="term" value="P:negative regulation of sorocarp stalk cell differentiation"/>
    <property type="evidence" value="ECO:0007669"/>
    <property type="project" value="EnsemblProtists"/>
</dbReference>
<dbReference type="PANTHER" id="PTHR23030:SF30">
    <property type="entry name" value="TYROSINE-PROTEIN PHOSPHATASE NON-RECEPTOR TYPE 23"/>
    <property type="match status" value="1"/>
</dbReference>
<dbReference type="Proteomes" id="UP000007797">
    <property type="component" value="Unassembled WGS sequence"/>
</dbReference>
<dbReference type="GO" id="GO:0019722">
    <property type="term" value="P:calcium-mediated signaling"/>
    <property type="evidence" value="ECO:0007669"/>
    <property type="project" value="EnsemblProtists"/>
</dbReference>
<evidence type="ECO:0000256" key="2">
    <source>
        <dbReference type="ARBA" id="ARBA00004496"/>
    </source>
</evidence>
<dbReference type="PROSITE" id="PS51180">
    <property type="entry name" value="BRO1"/>
    <property type="match status" value="1"/>
</dbReference>
<organism evidence="8 9">
    <name type="scientific">Cavenderia fasciculata</name>
    <name type="common">Slime mold</name>
    <name type="synonym">Dictyostelium fasciculatum</name>
    <dbReference type="NCBI Taxonomy" id="261658"/>
    <lineage>
        <taxon>Eukaryota</taxon>
        <taxon>Amoebozoa</taxon>
        <taxon>Evosea</taxon>
        <taxon>Eumycetozoa</taxon>
        <taxon>Dictyostelia</taxon>
        <taxon>Acytosteliales</taxon>
        <taxon>Cavenderiaceae</taxon>
        <taxon>Cavenderia</taxon>
    </lineage>
</organism>
<sequence length="801" mass="91248">MLSVDRKRTEKVDVIKPLTKYIKEQFSKEEAADHEQQINTLSSLREDVRNLQDKTETSKEMIWKYYSILQSLEMRFPISENNVRIQFPWTDCYKQRKFSLYSVFFERSSVLFNYGSIISQIGATQNRSTVEGIKKACNSFQSASGIFAHLREYISSHPECFNSPDFSADSLSLLSNLMIAQAQECIYEKAAIDNMSDSIQSKLAMQTAEYYDTVYQLTNSNALKSLVDRTWTAISYTKSFIFKALAFYKYATGLEQAAQFGEQVARLTMAVESINQAKVNIPKTAVVEFKDFLDKTANIIIKAFESAKKDNDTIYHDVVPQSHKLSALEKKPMAKSLPIPEITSSDPFSHLVPYSVKEDAAFYNDQKEQLIKKELENIKYHNESAKATLLSMNLPGAIEALEIGIPKALQEKMDLVKSERGVETVSDLLRSLQQLYEEDHSICQSSNKLLDKEEEEDNGMRQQYQSAWHRTPSYTLTANLRQDLAKYTSNLSHSSKSDAFIRKKFEDAKSLIAALESQDEVVQLLPSNIMPLNQIPEVANLKASIKSLDNLMAAREQIGEKFKQLSLKDDITVKLISPPGRDRQQVFNEEILKYEPLQTQLNDNFLKQEPLLESIRQENEKFVRTNSKHGSQREEILQRFANAFKTYNELKSNLGEGIQFYTNFQEILLKFKSRCEDFVNERQKEKNELVRQISAGVSPYGGSPSTNVDYNKPPVPSNVQLNSPIYKQQQQQQYQQPPPPAYTPYQPQPYGAPPPNSYSAPPVSFGAPPPSFSAPPASFGAPPPYTYNQNQQQNNNNGRQY</sequence>
<dbReference type="PANTHER" id="PTHR23030">
    <property type="entry name" value="PCD6 INTERACTING PROTEIN-RELATED"/>
    <property type="match status" value="1"/>
</dbReference>
<dbReference type="RefSeq" id="XP_004354759.1">
    <property type="nucleotide sequence ID" value="XM_004354707.1"/>
</dbReference>
<dbReference type="CDD" id="cd09246">
    <property type="entry name" value="BRO1_Alix_like_1"/>
    <property type="match status" value="1"/>
</dbReference>
<evidence type="ECO:0000256" key="5">
    <source>
        <dbReference type="SAM" id="Coils"/>
    </source>
</evidence>
<dbReference type="Gene3D" id="1.25.40.280">
    <property type="entry name" value="alix/aip1 like domains"/>
    <property type="match status" value="1"/>
</dbReference>
<keyword evidence="4" id="KW-0967">Endosome</keyword>
<name>F4Q7J3_CACFS</name>
<comment type="subcellular location">
    <subcellularLocation>
        <location evidence="2">Cytoplasm</location>
    </subcellularLocation>
    <subcellularLocation>
        <location evidence="1">Endosome</location>
    </subcellularLocation>
</comment>
<feature type="compositionally biased region" description="Pro residues" evidence="6">
    <location>
        <begin position="736"/>
        <end position="756"/>
    </location>
</feature>
<dbReference type="GO" id="GO:0009653">
    <property type="term" value="P:anatomical structure morphogenesis"/>
    <property type="evidence" value="ECO:0007669"/>
    <property type="project" value="EnsemblProtists"/>
</dbReference>
<dbReference type="OrthoDB" id="64867at2759"/>
<dbReference type="GeneID" id="14868321"/>
<dbReference type="EMBL" id="GL883024">
    <property type="protein sequence ID" value="EGG16375.1"/>
    <property type="molecule type" value="Genomic_DNA"/>
</dbReference>
<dbReference type="InterPro" id="IPR025304">
    <property type="entry name" value="ALIX_V_dom"/>
</dbReference>
<dbReference type="STRING" id="1054147.F4Q7J3"/>
<dbReference type="Pfam" id="PF03097">
    <property type="entry name" value="BRO1"/>
    <property type="match status" value="1"/>
</dbReference>
<dbReference type="GO" id="GO:0005768">
    <property type="term" value="C:endosome"/>
    <property type="evidence" value="ECO:0007669"/>
    <property type="project" value="UniProtKB-SubCell"/>
</dbReference>
<accession>F4Q7J3</accession>
<evidence type="ECO:0000313" key="8">
    <source>
        <dbReference type="EMBL" id="EGG16375.1"/>
    </source>
</evidence>
<keyword evidence="9" id="KW-1185">Reference proteome</keyword>